<organism evidence="1 2">
    <name type="scientific">Mucilaginibacter gracilis</name>
    <dbReference type="NCBI Taxonomy" id="423350"/>
    <lineage>
        <taxon>Bacteria</taxon>
        <taxon>Pseudomonadati</taxon>
        <taxon>Bacteroidota</taxon>
        <taxon>Sphingobacteriia</taxon>
        <taxon>Sphingobacteriales</taxon>
        <taxon>Sphingobacteriaceae</taxon>
        <taxon>Mucilaginibacter</taxon>
    </lineage>
</organism>
<protein>
    <submittedName>
        <fullName evidence="1">Uncharacterized protein</fullName>
    </submittedName>
</protein>
<proteinExistence type="predicted"/>
<dbReference type="Proteomes" id="UP000268007">
    <property type="component" value="Unassembled WGS sequence"/>
</dbReference>
<comment type="caution">
    <text evidence="1">The sequence shown here is derived from an EMBL/GenBank/DDBJ whole genome shotgun (WGS) entry which is preliminary data.</text>
</comment>
<name>A0A495J1L3_9SPHI</name>
<dbReference type="AlphaFoldDB" id="A0A495J1L3"/>
<accession>A0A495J1L3</accession>
<reference evidence="1 2" key="1">
    <citation type="submission" date="2018-10" db="EMBL/GenBank/DDBJ databases">
        <title>Genomic Encyclopedia of Archaeal and Bacterial Type Strains, Phase II (KMG-II): from individual species to whole genera.</title>
        <authorList>
            <person name="Goeker M."/>
        </authorList>
    </citation>
    <scope>NUCLEOTIDE SEQUENCE [LARGE SCALE GENOMIC DNA]</scope>
    <source>
        <strain evidence="1 2">DSM 18602</strain>
    </source>
</reference>
<evidence type="ECO:0000313" key="2">
    <source>
        <dbReference type="Proteomes" id="UP000268007"/>
    </source>
</evidence>
<sequence>MENQQTQPERQSITEMVLRIYVGHFLRKELNIEEMIDVFDLVEKAPDGKSRIENLKEKGYLKDVTEQHIDEAIVLVEDYPDFLYGELPKDAILQYLADYQLQQLGKKSLTERVSGLNDAGFLDPTLDASAMICVFDLIEHNDNGESRLNRLIEEKCVIELNQHQIGDAILILNDFSETNL</sequence>
<gene>
    <name evidence="1" type="ORF">BDD43_3051</name>
</gene>
<dbReference type="RefSeq" id="WP_121198419.1">
    <property type="nucleotide sequence ID" value="NZ_RBKU01000001.1"/>
</dbReference>
<dbReference type="OrthoDB" id="9827377at2"/>
<keyword evidence="2" id="KW-1185">Reference proteome</keyword>
<dbReference type="EMBL" id="RBKU01000001">
    <property type="protein sequence ID" value="RKR82860.1"/>
    <property type="molecule type" value="Genomic_DNA"/>
</dbReference>
<evidence type="ECO:0000313" key="1">
    <source>
        <dbReference type="EMBL" id="RKR82860.1"/>
    </source>
</evidence>